<accession>A0A6C0K103</accession>
<proteinExistence type="predicted"/>
<dbReference type="AlphaFoldDB" id="A0A6C0K103"/>
<organism evidence="1">
    <name type="scientific">viral metagenome</name>
    <dbReference type="NCBI Taxonomy" id="1070528"/>
    <lineage>
        <taxon>unclassified sequences</taxon>
        <taxon>metagenomes</taxon>
        <taxon>organismal metagenomes</taxon>
    </lineage>
</organism>
<evidence type="ECO:0000313" key="1">
    <source>
        <dbReference type="EMBL" id="QHU11223.1"/>
    </source>
</evidence>
<reference evidence="1" key="1">
    <citation type="journal article" date="2020" name="Nature">
        <title>Giant virus diversity and host interactions through global metagenomics.</title>
        <authorList>
            <person name="Schulz F."/>
            <person name="Roux S."/>
            <person name="Paez-Espino D."/>
            <person name="Jungbluth S."/>
            <person name="Walsh D.A."/>
            <person name="Denef V.J."/>
            <person name="McMahon K.D."/>
            <person name="Konstantinidis K.T."/>
            <person name="Eloe-Fadrosh E.A."/>
            <person name="Kyrpides N.C."/>
            <person name="Woyke T."/>
        </authorList>
    </citation>
    <scope>NUCLEOTIDE SEQUENCE</scope>
    <source>
        <strain evidence="1">GVMAG-S-1101165-84</strain>
    </source>
</reference>
<dbReference type="EMBL" id="MN740780">
    <property type="protein sequence ID" value="QHU11223.1"/>
    <property type="molecule type" value="Genomic_DNA"/>
</dbReference>
<name>A0A6C0K103_9ZZZZ</name>
<protein>
    <submittedName>
        <fullName evidence="1">Uncharacterized protein</fullName>
    </submittedName>
</protein>
<sequence length="259" mass="27710">MDASKITELRQRQANRYINRAKVVDASTLTWQRQIESSKYVASQAPVSDLATCTTGGAQSFTTVGTQGVGPGAVLLAGTTNQYYVPPAAIYPNPLRSAKGSAGSYVSCDQIAYMRAGMNSCCVPPVSVPPLLITLPTAQFPDSDIFYPGGSSNLYVPPGADISGNWLNPYLPLPNPYNAYTAQTFESYYKVNRDPSQNNYETATYVHDPVVSSVQNGKVIYSTVAPNMAFIPTNNGTGTGTLVQNGFTAPRSTDPRSLP</sequence>